<name>A0A366QI88_9HYPO</name>
<feature type="transmembrane region" description="Helical" evidence="9">
    <location>
        <begin position="704"/>
        <end position="723"/>
    </location>
</feature>
<feature type="domain" description="Cas1p 10 TM acyl transferase" evidence="11">
    <location>
        <begin position="476"/>
        <end position="807"/>
    </location>
</feature>
<feature type="transmembrane region" description="Helical" evidence="9">
    <location>
        <begin position="823"/>
        <end position="848"/>
    </location>
</feature>
<proteinExistence type="inferred from homology"/>
<evidence type="ECO:0000256" key="6">
    <source>
        <dbReference type="ARBA" id="ARBA00023136"/>
    </source>
</evidence>
<dbReference type="PANTHER" id="PTHR13533:SF1">
    <property type="entry name" value="N-ACETYLNEURAMINATE 9-O-ACETYLTRANSFERASE"/>
    <property type="match status" value="1"/>
</dbReference>
<dbReference type="GO" id="GO:0005794">
    <property type="term" value="C:Golgi apparatus"/>
    <property type="evidence" value="ECO:0007669"/>
    <property type="project" value="UniProtKB-ARBA"/>
</dbReference>
<accession>A0A366QI88</accession>
<comment type="subcellular location">
    <subcellularLocation>
        <location evidence="1">Membrane</location>
        <topology evidence="1">Multi-pass membrane protein</topology>
    </subcellularLocation>
</comment>
<feature type="signal peptide" evidence="10">
    <location>
        <begin position="1"/>
        <end position="24"/>
    </location>
</feature>
<evidence type="ECO:0000256" key="8">
    <source>
        <dbReference type="SAM" id="MobiDB-lite"/>
    </source>
</evidence>
<feature type="transmembrane region" description="Helical" evidence="9">
    <location>
        <begin position="571"/>
        <end position="589"/>
    </location>
</feature>
<dbReference type="GeneID" id="42000958"/>
<evidence type="ECO:0000256" key="1">
    <source>
        <dbReference type="ARBA" id="ARBA00004141"/>
    </source>
</evidence>
<feature type="transmembrane region" description="Helical" evidence="9">
    <location>
        <begin position="642"/>
        <end position="661"/>
    </location>
</feature>
<evidence type="ECO:0000256" key="4">
    <source>
        <dbReference type="ARBA" id="ARBA00022692"/>
    </source>
</evidence>
<comment type="caution">
    <text evidence="12">The sequence shown here is derived from an EMBL/GenBank/DDBJ whole genome shotgun (WGS) entry which is preliminary data.</text>
</comment>
<dbReference type="Proteomes" id="UP000253153">
    <property type="component" value="Unassembled WGS sequence"/>
</dbReference>
<evidence type="ECO:0000313" key="13">
    <source>
        <dbReference type="Proteomes" id="UP000253153"/>
    </source>
</evidence>
<dbReference type="GO" id="GO:0016740">
    <property type="term" value="F:transferase activity"/>
    <property type="evidence" value="ECO:0007669"/>
    <property type="project" value="UniProtKB-KW"/>
</dbReference>
<dbReference type="GO" id="GO:0005975">
    <property type="term" value="P:carbohydrate metabolic process"/>
    <property type="evidence" value="ECO:0007669"/>
    <property type="project" value="UniProtKB-ARBA"/>
</dbReference>
<keyword evidence="6 9" id="KW-0472">Membrane</keyword>
<feature type="transmembrane region" description="Helical" evidence="9">
    <location>
        <begin position="509"/>
        <end position="526"/>
    </location>
</feature>
<dbReference type="Pfam" id="PF07779">
    <property type="entry name" value="Cas1_AcylT"/>
    <property type="match status" value="1"/>
</dbReference>
<dbReference type="OrthoDB" id="1932925at2759"/>
<evidence type="ECO:0000259" key="11">
    <source>
        <dbReference type="Pfam" id="PF07779"/>
    </source>
</evidence>
<evidence type="ECO:0000256" key="9">
    <source>
        <dbReference type="SAM" id="Phobius"/>
    </source>
</evidence>
<evidence type="ECO:0000256" key="2">
    <source>
        <dbReference type="ARBA" id="ARBA00010666"/>
    </source>
</evidence>
<evidence type="ECO:0000256" key="5">
    <source>
        <dbReference type="ARBA" id="ARBA00022989"/>
    </source>
</evidence>
<feature type="compositionally biased region" description="Low complexity" evidence="8">
    <location>
        <begin position="457"/>
        <end position="470"/>
    </location>
</feature>
<feature type="transmembrane region" description="Helical" evidence="9">
    <location>
        <begin position="417"/>
        <end position="438"/>
    </location>
</feature>
<evidence type="ECO:0000313" key="12">
    <source>
        <dbReference type="EMBL" id="RBR04557.1"/>
    </source>
</evidence>
<dbReference type="RefSeq" id="XP_031010279.1">
    <property type="nucleotide sequence ID" value="XM_031165662.1"/>
</dbReference>
<dbReference type="AlphaFoldDB" id="A0A366QI88"/>
<protein>
    <recommendedName>
        <fullName evidence="11">Cas1p 10 TM acyl transferase domain-containing protein</fullName>
    </recommendedName>
</protein>
<evidence type="ECO:0000256" key="7">
    <source>
        <dbReference type="ARBA" id="ARBA00023180"/>
    </source>
</evidence>
<feature type="transmembrane region" description="Helical" evidence="9">
    <location>
        <begin position="355"/>
        <end position="378"/>
    </location>
</feature>
<evidence type="ECO:0000256" key="3">
    <source>
        <dbReference type="ARBA" id="ARBA00022679"/>
    </source>
</evidence>
<keyword evidence="13" id="KW-1185">Reference proteome</keyword>
<keyword evidence="3" id="KW-0808">Transferase</keyword>
<feature type="region of interest" description="Disordered" evidence="8">
    <location>
        <begin position="444"/>
        <end position="473"/>
    </location>
</feature>
<keyword evidence="7" id="KW-0325">Glycoprotein</keyword>
<dbReference type="EMBL" id="QKXC01000415">
    <property type="protein sequence ID" value="RBR04557.1"/>
    <property type="molecule type" value="Genomic_DNA"/>
</dbReference>
<dbReference type="InterPro" id="IPR012419">
    <property type="entry name" value="Cas1_AcylTrans_dom"/>
</dbReference>
<comment type="similarity">
    <text evidence="2">Belongs to the PC-esterase family. CASD1 subfamily.</text>
</comment>
<feature type="transmembrane region" description="Helical" evidence="9">
    <location>
        <begin position="547"/>
        <end position="565"/>
    </location>
</feature>
<sequence>MYFPSSRVFSTILAVLFIAGISLKSFLPNDDPYRCRAVQNTGRWIDPPDEKGHRYPFHQWQPDGCVFHQYDSSDIRQCTEGRRIVVVGDSTSRHVAYAFSRLINRKQHEQDTKLEAFPRLRDNVNLTYDGQLIQRLSNVYLNSHGKAQQEKEGGFVPNLDKYAEEKTNPPTINDQEGPALIYMAAGLWFTNNKNGSRNVPWEPRFEDYQDRFNDISKYIIDHTPDIDPFTAPMDSYDGIGNQIFYGPASGPCYQGNESESIDESNRKASEVIDMHNWLHETEQNHRIPILWSVVEVVANQNKTWIDPLEKAAHVIDSVSEARANIVLNLRCNAKLNRMKRYHAGTCCTDYGGNQYSIVVLLSIAYLVACVICELLHLLNLKQSTWTLLNMQPGSFVLVLLMCHFGDRTQMMAKGNKLWEAEGFAVLCAVCLAASLFTIRRYGSKCPTSQSSIDETSESLLPESEPSPLSEKLVPRDQDEPFLSRNQTEEWKGWMQSFIMVNHWTEASKGSISIYILFRLCVAAYLFQTGYGHTRYFIRTEDFSFTRVAAILLRLNTLACSLAYFMDTDYMFYHAAPCASFWFLVVYATMAIRRQYNSDVQLLLTKVLVSGIVVSLVLSSFFMEWIFSFLQLIFNIHWSPGEWTYHTTLDLYIVYLGIFTAIIQHKIGSTSISLALRSVLALASTIAIFFYFSKTTGLHTSSYDSFHPLTSWIPILGFITLRNISTYTRNYHSRAMVWVGRHSLEISILQSHLLLAADRDGVLIVDGLFGDGSILGDRWRTLLILLPVFIWACNAAKSATASILELLLHKSPENDDLEEPPLAWLKGLGITHVPYLQIKVAFVVLVIWLMNLLSPRDELTAPPPGGHELSVY</sequence>
<evidence type="ECO:0000256" key="10">
    <source>
        <dbReference type="SAM" id="SignalP"/>
    </source>
</evidence>
<dbReference type="PANTHER" id="PTHR13533">
    <property type="entry name" value="N-ACETYLNEURAMINATE 9-O-ACETYLTRANSFERASE"/>
    <property type="match status" value="1"/>
</dbReference>
<dbReference type="GO" id="GO:0016020">
    <property type="term" value="C:membrane"/>
    <property type="evidence" value="ECO:0007669"/>
    <property type="project" value="UniProtKB-SubCell"/>
</dbReference>
<organism evidence="12 13">
    <name type="scientific">Fusarium coffeatum</name>
    <dbReference type="NCBI Taxonomy" id="231269"/>
    <lineage>
        <taxon>Eukaryota</taxon>
        <taxon>Fungi</taxon>
        <taxon>Dikarya</taxon>
        <taxon>Ascomycota</taxon>
        <taxon>Pezizomycotina</taxon>
        <taxon>Sordariomycetes</taxon>
        <taxon>Hypocreomycetidae</taxon>
        <taxon>Hypocreales</taxon>
        <taxon>Nectriaceae</taxon>
        <taxon>Fusarium</taxon>
        <taxon>Fusarium incarnatum-equiseti species complex</taxon>
    </lineage>
</organism>
<feature type="transmembrane region" description="Helical" evidence="9">
    <location>
        <begin position="673"/>
        <end position="692"/>
    </location>
</feature>
<keyword evidence="10" id="KW-0732">Signal</keyword>
<feature type="chain" id="PRO_5016836369" description="Cas1p 10 TM acyl transferase domain-containing protein" evidence="10">
    <location>
        <begin position="25"/>
        <end position="871"/>
    </location>
</feature>
<gene>
    <name evidence="12" type="ORF">FIESC28_11540</name>
</gene>
<reference evidence="12 13" key="1">
    <citation type="submission" date="2018-06" db="EMBL/GenBank/DDBJ databases">
        <title>Fusarium incarnatum-equiseti species complex species 28.</title>
        <authorList>
            <person name="Gardiner D.M."/>
        </authorList>
    </citation>
    <scope>NUCLEOTIDE SEQUENCE [LARGE SCALE GENOMIC DNA]</scope>
    <source>
        <strain evidence="12 13">FIESC_28</strain>
    </source>
</reference>
<feature type="transmembrane region" description="Helical" evidence="9">
    <location>
        <begin position="781"/>
        <end position="803"/>
    </location>
</feature>
<keyword evidence="4 9" id="KW-0812">Transmembrane</keyword>
<keyword evidence="5 9" id="KW-1133">Transmembrane helix</keyword>
<feature type="transmembrane region" description="Helical" evidence="9">
    <location>
        <begin position="601"/>
        <end position="622"/>
    </location>
</feature>